<feature type="transmembrane region" description="Helical" evidence="16">
    <location>
        <begin position="265"/>
        <end position="284"/>
    </location>
</feature>
<dbReference type="PANTHER" id="PTHR33048:SF141">
    <property type="entry name" value="INTEGRAL MEMBRANE PROTEIN-RELATED"/>
    <property type="match status" value="1"/>
</dbReference>
<dbReference type="STRING" id="2070753.A0A3A2ZBF4"/>
<name>A0A3A2ZBF4_9EURO</name>
<dbReference type="InterPro" id="IPR049326">
    <property type="entry name" value="Rhodopsin_dom_fungi"/>
</dbReference>
<evidence type="ECO:0000313" key="20">
    <source>
        <dbReference type="Proteomes" id="UP000266188"/>
    </source>
</evidence>
<keyword evidence="8 17" id="KW-0732">Signal</keyword>
<feature type="domain" description="CFEM" evidence="18">
    <location>
        <begin position="3"/>
        <end position="116"/>
    </location>
</feature>
<accession>A0A3A2ZBF4</accession>
<keyword evidence="10 16" id="KW-0472">Membrane</keyword>
<evidence type="ECO:0000256" key="7">
    <source>
        <dbReference type="ARBA" id="ARBA00022692"/>
    </source>
</evidence>
<feature type="transmembrane region" description="Helical" evidence="16">
    <location>
        <begin position="179"/>
        <end position="205"/>
    </location>
</feature>
<evidence type="ECO:0000256" key="9">
    <source>
        <dbReference type="ARBA" id="ARBA00022989"/>
    </source>
</evidence>
<evidence type="ECO:0000256" key="10">
    <source>
        <dbReference type="ARBA" id="ARBA00023136"/>
    </source>
</evidence>
<dbReference type="Proteomes" id="UP000266188">
    <property type="component" value="Unassembled WGS sequence"/>
</dbReference>
<evidence type="ECO:0000256" key="16">
    <source>
        <dbReference type="SAM" id="Phobius"/>
    </source>
</evidence>
<dbReference type="InterPro" id="IPR008427">
    <property type="entry name" value="Extracellular_membr_CFEM_dom"/>
</dbReference>
<feature type="region of interest" description="Disordered" evidence="15">
    <location>
        <begin position="377"/>
        <end position="396"/>
    </location>
</feature>
<feature type="transmembrane region" description="Helical" evidence="16">
    <location>
        <begin position="212"/>
        <end position="231"/>
    </location>
</feature>
<feature type="chain" id="PRO_5017312878" evidence="17">
    <location>
        <begin position="21"/>
        <end position="434"/>
    </location>
</feature>
<keyword evidence="9 16" id="KW-1133">Transmembrane helix</keyword>
<feature type="binding site" description="axial binding residue" evidence="14">
    <location>
        <position position="51"/>
    </location>
    <ligand>
        <name>heme</name>
        <dbReference type="ChEBI" id="CHEBI:30413"/>
    </ligand>
    <ligandPart>
        <name>Fe</name>
        <dbReference type="ChEBI" id="CHEBI:18248"/>
    </ligandPart>
</feature>
<keyword evidence="14" id="KW-0349">Heme</keyword>
<keyword evidence="12" id="KW-0449">Lipoprotein</keyword>
<feature type="transmembrane region" description="Helical" evidence="16">
    <location>
        <begin position="135"/>
        <end position="159"/>
    </location>
</feature>
<evidence type="ECO:0000256" key="13">
    <source>
        <dbReference type="ARBA" id="ARBA00038359"/>
    </source>
</evidence>
<dbReference type="SMART" id="SM00747">
    <property type="entry name" value="CFEM"/>
    <property type="match status" value="1"/>
</dbReference>
<feature type="disulfide bond" evidence="14">
    <location>
        <begin position="56"/>
        <end position="89"/>
    </location>
</feature>
<evidence type="ECO:0000256" key="17">
    <source>
        <dbReference type="SAM" id="SignalP"/>
    </source>
</evidence>
<comment type="subcellular location">
    <subcellularLocation>
        <location evidence="2">Membrane</location>
        <topology evidence="2">Lipid-anchor</topology>
        <topology evidence="2">GPI-anchor</topology>
    </subcellularLocation>
    <subcellularLocation>
        <location evidence="1">Membrane</location>
        <topology evidence="1">Multi-pass membrane protein</topology>
    </subcellularLocation>
    <subcellularLocation>
        <location evidence="3">Secreted</location>
    </subcellularLocation>
</comment>
<reference evidence="20" key="1">
    <citation type="submission" date="2017-02" db="EMBL/GenBank/DDBJ databases">
        <authorList>
            <person name="Tafer H."/>
            <person name="Lopandic K."/>
        </authorList>
    </citation>
    <scope>NUCLEOTIDE SEQUENCE [LARGE SCALE GENOMIC DNA]</scope>
    <source>
        <strain evidence="20">CBS 366.77</strain>
    </source>
</reference>
<evidence type="ECO:0000256" key="6">
    <source>
        <dbReference type="ARBA" id="ARBA00022622"/>
    </source>
</evidence>
<feature type="transmembrane region" description="Helical" evidence="16">
    <location>
        <begin position="296"/>
        <end position="316"/>
    </location>
</feature>
<dbReference type="AlphaFoldDB" id="A0A3A2ZBF4"/>
<feature type="disulfide bond" evidence="14">
    <location>
        <begin position="47"/>
        <end position="54"/>
    </location>
</feature>
<dbReference type="PANTHER" id="PTHR33048">
    <property type="entry name" value="PTH11-LIKE INTEGRAL MEMBRANE PROTEIN (AFU_ORTHOLOGUE AFUA_5G11245)"/>
    <property type="match status" value="1"/>
</dbReference>
<feature type="transmembrane region" description="Helical" evidence="16">
    <location>
        <begin position="105"/>
        <end position="123"/>
    </location>
</feature>
<dbReference type="PROSITE" id="PS52012">
    <property type="entry name" value="CFEM"/>
    <property type="match status" value="1"/>
</dbReference>
<keyword evidence="11 14" id="KW-1015">Disulfide bond</keyword>
<keyword evidence="14" id="KW-0479">Metal-binding</keyword>
<keyword evidence="5" id="KW-0964">Secreted</keyword>
<dbReference type="GO" id="GO:0098552">
    <property type="term" value="C:side of membrane"/>
    <property type="evidence" value="ECO:0007669"/>
    <property type="project" value="UniProtKB-KW"/>
</dbReference>
<protein>
    <submittedName>
        <fullName evidence="19">Integral membrane protein</fullName>
    </submittedName>
</protein>
<dbReference type="OrthoDB" id="2496787at2759"/>
<dbReference type="GO" id="GO:0046872">
    <property type="term" value="F:metal ion binding"/>
    <property type="evidence" value="ECO:0007669"/>
    <property type="project" value="UniProtKB-UniRule"/>
</dbReference>
<evidence type="ECO:0000256" key="11">
    <source>
        <dbReference type="ARBA" id="ARBA00023157"/>
    </source>
</evidence>
<evidence type="ECO:0000256" key="4">
    <source>
        <dbReference type="ARBA" id="ARBA00010031"/>
    </source>
</evidence>
<organism evidence="19 20">
    <name type="scientific">Aspergillus sclerotialis</name>
    <dbReference type="NCBI Taxonomy" id="2070753"/>
    <lineage>
        <taxon>Eukaryota</taxon>
        <taxon>Fungi</taxon>
        <taxon>Dikarya</taxon>
        <taxon>Ascomycota</taxon>
        <taxon>Pezizomycotina</taxon>
        <taxon>Eurotiomycetes</taxon>
        <taxon>Eurotiomycetidae</taxon>
        <taxon>Eurotiales</taxon>
        <taxon>Aspergillaceae</taxon>
        <taxon>Aspergillus</taxon>
        <taxon>Aspergillus subgen. Polypaecilum</taxon>
    </lineage>
</organism>
<evidence type="ECO:0000259" key="18">
    <source>
        <dbReference type="PROSITE" id="PS52012"/>
    </source>
</evidence>
<keyword evidence="14" id="KW-0408">Iron</keyword>
<gene>
    <name evidence="19" type="ORF">PHISCL_09050</name>
</gene>
<dbReference type="InterPro" id="IPR052337">
    <property type="entry name" value="SAT4-like"/>
</dbReference>
<evidence type="ECO:0000256" key="1">
    <source>
        <dbReference type="ARBA" id="ARBA00004141"/>
    </source>
</evidence>
<keyword evidence="6" id="KW-0336">GPI-anchor</keyword>
<comment type="caution">
    <text evidence="19">The sequence shown here is derived from an EMBL/GenBank/DDBJ whole genome shotgun (WGS) entry which is preliminary data.</text>
</comment>
<evidence type="ECO:0000256" key="15">
    <source>
        <dbReference type="SAM" id="MobiDB-lite"/>
    </source>
</evidence>
<keyword evidence="7 16" id="KW-0812">Transmembrane</keyword>
<evidence type="ECO:0000256" key="2">
    <source>
        <dbReference type="ARBA" id="ARBA00004589"/>
    </source>
</evidence>
<evidence type="ECO:0000256" key="5">
    <source>
        <dbReference type="ARBA" id="ARBA00022525"/>
    </source>
</evidence>
<comment type="caution">
    <text evidence="14">Lacks conserved residue(s) required for the propagation of feature annotation.</text>
</comment>
<keyword evidence="6" id="KW-0325">Glycoprotein</keyword>
<evidence type="ECO:0000256" key="14">
    <source>
        <dbReference type="PROSITE-ProRule" id="PRU01356"/>
    </source>
</evidence>
<dbReference type="GO" id="GO:0005576">
    <property type="term" value="C:extracellular region"/>
    <property type="evidence" value="ECO:0007669"/>
    <property type="project" value="UniProtKB-SubCell"/>
</dbReference>
<proteinExistence type="inferred from homology"/>
<evidence type="ECO:0000256" key="8">
    <source>
        <dbReference type="ARBA" id="ARBA00022729"/>
    </source>
</evidence>
<comment type="similarity">
    <text evidence="13">Belongs to the SAT4 family.</text>
</comment>
<keyword evidence="20" id="KW-1185">Reference proteome</keyword>
<evidence type="ECO:0000313" key="19">
    <source>
        <dbReference type="EMBL" id="RJE18617.1"/>
    </source>
</evidence>
<dbReference type="EMBL" id="MVGC01000521">
    <property type="protein sequence ID" value="RJE18617.1"/>
    <property type="molecule type" value="Genomic_DNA"/>
</dbReference>
<evidence type="ECO:0000256" key="12">
    <source>
        <dbReference type="ARBA" id="ARBA00023288"/>
    </source>
</evidence>
<sequence>MLLRKFFIFIFLSLVTATAAASDSDSERPQCAVSCRHQTFANSTTSCSFTDTACLCADKQYQSELVDCVKKTCTTRESLTAQRLRFRECKIPQHQGYPVADPATLAPLVLGTVLFAIRIAAKFMGLGGGWGPDDYTIIVSWCLAVVIFGLNASMVHYGFSHHMWDIVPLDNITKAYKRFYAYVLVYKIQISLAKISVCLFLLRIFRSTTFRYITYTMMGINTAIAIAWVFGDAFRCQPIHLAWTGWENAEPGKCINFNQSTIANAFVNIIVDAAMVVMPMYEVTKLSLSIRKKLGVILMFAVGLVLTVVGILRAVVLYQHHRWNNDPTVTLAPVNHWSTIEVQITIVCACLPITRAMLVRFFPGIAGVSGERSYPYPTGGTGGRSNRAAFGSRQAGDSHISKTVSYSVNYASNPRRTSSDDMVHLVEVGPSHDK</sequence>
<feature type="signal peptide" evidence="17">
    <location>
        <begin position="1"/>
        <end position="20"/>
    </location>
</feature>
<dbReference type="Pfam" id="PF20684">
    <property type="entry name" value="Fung_rhodopsin"/>
    <property type="match status" value="1"/>
</dbReference>
<dbReference type="Pfam" id="PF05730">
    <property type="entry name" value="CFEM"/>
    <property type="match status" value="1"/>
</dbReference>
<evidence type="ECO:0000256" key="3">
    <source>
        <dbReference type="ARBA" id="ARBA00004613"/>
    </source>
</evidence>
<comment type="similarity">
    <text evidence="4">Belongs to the RBT5 family.</text>
</comment>